<dbReference type="PANTHER" id="PTHR36438">
    <property type="entry name" value="IRON-SULFUR CLUSTER REPAIR PROTEIN YTFE"/>
    <property type="match status" value="1"/>
</dbReference>
<dbReference type="PANTHER" id="PTHR36438:SF1">
    <property type="entry name" value="IRON-SULFUR CLUSTER REPAIR PROTEIN YTFE"/>
    <property type="match status" value="1"/>
</dbReference>
<name>A0A9X1HW16_9BACT</name>
<dbReference type="RefSeq" id="WP_225699837.1">
    <property type="nucleotide sequence ID" value="NZ_JAIXNE010000008.1"/>
</dbReference>
<dbReference type="InterPro" id="IPR019903">
    <property type="entry name" value="RIC_family"/>
</dbReference>
<dbReference type="GO" id="GO:0005737">
    <property type="term" value="C:cytoplasm"/>
    <property type="evidence" value="ECO:0007669"/>
    <property type="project" value="UniProtKB-SubCell"/>
</dbReference>
<accession>A0A9X1HW16</accession>
<organism evidence="2 3">
    <name type="scientific">Fulvivirga sedimenti</name>
    <dbReference type="NCBI Taxonomy" id="2879465"/>
    <lineage>
        <taxon>Bacteria</taxon>
        <taxon>Pseudomonadati</taxon>
        <taxon>Bacteroidota</taxon>
        <taxon>Cytophagia</taxon>
        <taxon>Cytophagales</taxon>
        <taxon>Fulvivirgaceae</taxon>
        <taxon>Fulvivirga</taxon>
    </lineage>
</organism>
<evidence type="ECO:0000313" key="3">
    <source>
        <dbReference type="Proteomes" id="UP001139409"/>
    </source>
</evidence>
<sequence length="246" mass="28752">MASDVKKKIGEIVGENYVFGAVLYYFGIEFYNYSNKTLSQACAERGLDTAKVMARLESVGNVSCEEKVSLQNYPIELIIEYLKHTHHMFVKERLPYLASLIHNLPSREEISHDLKLVFPLFVEDFIHHIYEEEDTLFSYVHALQQFLHGKGNPSRIYYLMEKHSLQKYAMEHYEHDDEMKGIRKLTSDYHLAPDASLHLKVIYSELGLLEDQLITHARVENEILFPKALMMEHKARKLFSEKINLN</sequence>
<dbReference type="AlphaFoldDB" id="A0A9X1HW16"/>
<evidence type="ECO:0000256" key="1">
    <source>
        <dbReference type="ARBA" id="ARBA00004496"/>
    </source>
</evidence>
<keyword evidence="3" id="KW-1185">Reference proteome</keyword>
<reference evidence="2" key="1">
    <citation type="submission" date="2021-09" db="EMBL/GenBank/DDBJ databases">
        <title>Fulvivirga sp. isolated from coastal sediment.</title>
        <authorList>
            <person name="Yu H."/>
        </authorList>
    </citation>
    <scope>NUCLEOTIDE SEQUENCE</scope>
    <source>
        <strain evidence="2">1062</strain>
    </source>
</reference>
<dbReference type="Gene3D" id="1.20.120.520">
    <property type="entry name" value="nmb1532 protein domain like"/>
    <property type="match status" value="1"/>
</dbReference>
<protein>
    <submittedName>
        <fullName evidence="2">Iron-sulfur cluster repair di-iron protein</fullName>
    </submittedName>
</protein>
<dbReference type="EMBL" id="JAIXNE010000008">
    <property type="protein sequence ID" value="MCA6078975.1"/>
    <property type="molecule type" value="Genomic_DNA"/>
</dbReference>
<evidence type="ECO:0000313" key="2">
    <source>
        <dbReference type="EMBL" id="MCA6078975.1"/>
    </source>
</evidence>
<proteinExistence type="predicted"/>
<comment type="subcellular location">
    <subcellularLocation>
        <location evidence="1">Cytoplasm</location>
    </subcellularLocation>
</comment>
<dbReference type="Proteomes" id="UP001139409">
    <property type="component" value="Unassembled WGS sequence"/>
</dbReference>
<comment type="caution">
    <text evidence="2">The sequence shown here is derived from an EMBL/GenBank/DDBJ whole genome shotgun (WGS) entry which is preliminary data.</text>
</comment>
<gene>
    <name evidence="2" type="ORF">LDX50_29145</name>
</gene>